<dbReference type="AlphaFoldDB" id="A0A1F7SL12"/>
<gene>
    <name evidence="7" type="primary">mltG</name>
    <name evidence="8" type="ORF">A3G31_00695</name>
</gene>
<protein>
    <recommendedName>
        <fullName evidence="7">Endolytic murein transglycosylase</fullName>
        <ecNumber evidence="7">4.2.2.29</ecNumber>
    </recommendedName>
    <alternativeName>
        <fullName evidence="7">Peptidoglycan lytic transglycosylase</fullName>
    </alternativeName>
    <alternativeName>
        <fullName evidence="7">Peptidoglycan polymerization terminase</fullName>
    </alternativeName>
</protein>
<keyword evidence="4 7" id="KW-0472">Membrane</keyword>
<keyword evidence="5 7" id="KW-0456">Lyase</keyword>
<dbReference type="GO" id="GO:0071555">
    <property type="term" value="P:cell wall organization"/>
    <property type="evidence" value="ECO:0007669"/>
    <property type="project" value="UniProtKB-KW"/>
</dbReference>
<evidence type="ECO:0000313" key="8">
    <source>
        <dbReference type="EMBL" id="OGL53904.1"/>
    </source>
</evidence>
<keyword evidence="1 7" id="KW-1003">Cell membrane</keyword>
<evidence type="ECO:0000256" key="5">
    <source>
        <dbReference type="ARBA" id="ARBA00023239"/>
    </source>
</evidence>
<comment type="function">
    <text evidence="7">Functions as a peptidoglycan terminase that cleaves nascent peptidoglycan strands endolytically to terminate their elongation.</text>
</comment>
<reference evidence="8 9" key="1">
    <citation type="journal article" date="2016" name="Nat. Commun.">
        <title>Thousands of microbial genomes shed light on interconnected biogeochemical processes in an aquifer system.</title>
        <authorList>
            <person name="Anantharaman K."/>
            <person name="Brown C.T."/>
            <person name="Hug L.A."/>
            <person name="Sharon I."/>
            <person name="Castelle C.J."/>
            <person name="Probst A.J."/>
            <person name="Thomas B.C."/>
            <person name="Singh A."/>
            <person name="Wilkins M.J."/>
            <person name="Karaoz U."/>
            <person name="Brodie E.L."/>
            <person name="Williams K.H."/>
            <person name="Hubbard S.S."/>
            <person name="Banfield J.F."/>
        </authorList>
    </citation>
    <scope>NUCLEOTIDE SEQUENCE [LARGE SCALE GENOMIC DNA]</scope>
</reference>
<sequence length="350" mass="40076">MVLGKYIALVLVFLILAVFTFVRVLWDYPYTPLNNDQRTKVIEIPKGTGIKEAAYILVKEEIISHPMFFTLMCRINSKSPVIKAGEYELRATMAPLEIYQTLEKGAYRKHYVTIPEGFTLNQIAKLLLKEQLIDKKKFLKLAHDREFIKSLGIGALSLEGYLFPDTYEFTKGSGEGFILTKMVSRFHEVFTDAFKRKTDEMKLSIHEVVILASIVEKEAKSAEEKGLVSAVLHNRLRKNMPLQCDPTIIYVIEDSFDGVLKNSSLQIDSPYNTYKYRGLPPGPIANPGKEAILAAMYPARENYLYFVSTNEGYHKFSKSYTEHLMAVREFRGKRELMKKAEKEVNSLDSR</sequence>
<dbReference type="Gene3D" id="3.30.160.60">
    <property type="entry name" value="Classic Zinc Finger"/>
    <property type="match status" value="1"/>
</dbReference>
<organism evidence="8 9">
    <name type="scientific">Candidatus Schekmanbacteria bacterium RIFCSPLOWO2_12_FULL_38_15</name>
    <dbReference type="NCBI Taxonomy" id="1817883"/>
    <lineage>
        <taxon>Bacteria</taxon>
        <taxon>Candidatus Schekmaniibacteriota</taxon>
    </lineage>
</organism>
<dbReference type="GO" id="GO:0005886">
    <property type="term" value="C:plasma membrane"/>
    <property type="evidence" value="ECO:0007669"/>
    <property type="project" value="UniProtKB-SubCell"/>
</dbReference>
<feature type="transmembrane region" description="Helical" evidence="7">
    <location>
        <begin position="6"/>
        <end position="26"/>
    </location>
</feature>
<evidence type="ECO:0000256" key="4">
    <source>
        <dbReference type="ARBA" id="ARBA00023136"/>
    </source>
</evidence>
<dbReference type="Gene3D" id="3.30.1490.480">
    <property type="entry name" value="Endolytic murein transglycosylase"/>
    <property type="match status" value="2"/>
</dbReference>
<comment type="catalytic activity">
    <reaction evidence="7">
        <text>a peptidoglycan chain = a peptidoglycan chain with N-acetyl-1,6-anhydromuramyl-[peptide] at the reducing end + a peptidoglycan chain with N-acetylglucosamine at the non-reducing end.</text>
        <dbReference type="EC" id="4.2.2.29"/>
    </reaction>
</comment>
<evidence type="ECO:0000256" key="3">
    <source>
        <dbReference type="ARBA" id="ARBA00022989"/>
    </source>
</evidence>
<proteinExistence type="inferred from homology"/>
<evidence type="ECO:0000313" key="9">
    <source>
        <dbReference type="Proteomes" id="UP000178082"/>
    </source>
</evidence>
<dbReference type="PANTHER" id="PTHR30518">
    <property type="entry name" value="ENDOLYTIC MUREIN TRANSGLYCOSYLASE"/>
    <property type="match status" value="1"/>
</dbReference>
<dbReference type="HAMAP" id="MF_02065">
    <property type="entry name" value="MltG"/>
    <property type="match status" value="1"/>
</dbReference>
<dbReference type="PANTHER" id="PTHR30518:SF2">
    <property type="entry name" value="ENDOLYTIC MUREIN TRANSGLYCOSYLASE"/>
    <property type="match status" value="1"/>
</dbReference>
<dbReference type="CDD" id="cd08010">
    <property type="entry name" value="MltG_like"/>
    <property type="match status" value="1"/>
</dbReference>
<name>A0A1F7SL12_9BACT</name>
<evidence type="ECO:0000256" key="2">
    <source>
        <dbReference type="ARBA" id="ARBA00022692"/>
    </source>
</evidence>
<dbReference type="Pfam" id="PF02618">
    <property type="entry name" value="YceG"/>
    <property type="match status" value="1"/>
</dbReference>
<keyword evidence="6 7" id="KW-0961">Cell wall biogenesis/degradation</keyword>
<dbReference type="Proteomes" id="UP000178082">
    <property type="component" value="Unassembled WGS sequence"/>
</dbReference>
<keyword evidence="3 7" id="KW-1133">Transmembrane helix</keyword>
<dbReference type="EC" id="4.2.2.29" evidence="7"/>
<comment type="similarity">
    <text evidence="7">Belongs to the transglycosylase MltG family.</text>
</comment>
<comment type="subcellular location">
    <subcellularLocation>
        <location evidence="7">Cell membrane</location>
        <topology evidence="7">Single-pass membrane protein</topology>
    </subcellularLocation>
</comment>
<keyword evidence="2 7" id="KW-0812">Transmembrane</keyword>
<comment type="caution">
    <text evidence="8">The sequence shown here is derived from an EMBL/GenBank/DDBJ whole genome shotgun (WGS) entry which is preliminary data.</text>
</comment>
<dbReference type="InterPro" id="IPR003770">
    <property type="entry name" value="MLTG-like"/>
</dbReference>
<evidence type="ECO:0000256" key="6">
    <source>
        <dbReference type="ARBA" id="ARBA00023316"/>
    </source>
</evidence>
<dbReference type="GO" id="GO:0009252">
    <property type="term" value="P:peptidoglycan biosynthetic process"/>
    <property type="evidence" value="ECO:0007669"/>
    <property type="project" value="UniProtKB-UniRule"/>
</dbReference>
<dbReference type="STRING" id="1817883.A3G31_00695"/>
<dbReference type="GO" id="GO:0008932">
    <property type="term" value="F:lytic endotransglycosylase activity"/>
    <property type="evidence" value="ECO:0007669"/>
    <property type="project" value="UniProtKB-UniRule"/>
</dbReference>
<evidence type="ECO:0000256" key="7">
    <source>
        <dbReference type="HAMAP-Rule" id="MF_02065"/>
    </source>
</evidence>
<dbReference type="EMBL" id="MGDI01000019">
    <property type="protein sequence ID" value="OGL53904.1"/>
    <property type="molecule type" value="Genomic_DNA"/>
</dbReference>
<dbReference type="NCBIfam" id="TIGR00247">
    <property type="entry name" value="endolytic transglycosylase MltG"/>
    <property type="match status" value="1"/>
</dbReference>
<accession>A0A1F7SL12</accession>
<feature type="site" description="Important for catalytic activity" evidence="7">
    <location>
        <position position="218"/>
    </location>
</feature>
<evidence type="ECO:0000256" key="1">
    <source>
        <dbReference type="ARBA" id="ARBA00022475"/>
    </source>
</evidence>